<proteinExistence type="inferred from homology"/>
<evidence type="ECO:0000256" key="1">
    <source>
        <dbReference type="ARBA" id="ARBA00010502"/>
    </source>
</evidence>
<gene>
    <name evidence="3" type="ORF">R1sor_000659</name>
</gene>
<dbReference type="InterPro" id="IPR008406">
    <property type="entry name" value="DRM/ARP"/>
</dbReference>
<evidence type="ECO:0000256" key="2">
    <source>
        <dbReference type="SAM" id="MobiDB-lite"/>
    </source>
</evidence>
<dbReference type="PANTHER" id="PTHR33565">
    <property type="entry name" value="DORMANCY-ASSOCIATED PROTEIN 1"/>
    <property type="match status" value="1"/>
</dbReference>
<comment type="caution">
    <text evidence="3">The sequence shown here is derived from an EMBL/GenBank/DDBJ whole genome shotgun (WGS) entry which is preliminary data.</text>
</comment>
<dbReference type="Pfam" id="PF05564">
    <property type="entry name" value="Auxin_repressed"/>
    <property type="match status" value="1"/>
</dbReference>
<accession>A0ABD3GTQ1</accession>
<feature type="region of interest" description="Disordered" evidence="2">
    <location>
        <begin position="127"/>
        <end position="152"/>
    </location>
</feature>
<feature type="compositionally biased region" description="Basic and acidic residues" evidence="2">
    <location>
        <begin position="45"/>
        <end position="58"/>
    </location>
</feature>
<protein>
    <submittedName>
        <fullName evidence="3">Uncharacterized protein</fullName>
    </submittedName>
</protein>
<dbReference type="EMBL" id="JBJQOH010000006">
    <property type="protein sequence ID" value="KAL3682637.1"/>
    <property type="molecule type" value="Genomic_DNA"/>
</dbReference>
<feature type="region of interest" description="Disordered" evidence="2">
    <location>
        <begin position="1"/>
        <end position="100"/>
    </location>
</feature>
<organism evidence="3 4">
    <name type="scientific">Riccia sorocarpa</name>
    <dbReference type="NCBI Taxonomy" id="122646"/>
    <lineage>
        <taxon>Eukaryota</taxon>
        <taxon>Viridiplantae</taxon>
        <taxon>Streptophyta</taxon>
        <taxon>Embryophyta</taxon>
        <taxon>Marchantiophyta</taxon>
        <taxon>Marchantiopsida</taxon>
        <taxon>Marchantiidae</taxon>
        <taxon>Marchantiales</taxon>
        <taxon>Ricciaceae</taxon>
        <taxon>Riccia</taxon>
    </lineage>
</organism>
<dbReference type="AlphaFoldDB" id="A0ABD3GTQ1"/>
<reference evidence="3 4" key="1">
    <citation type="submission" date="2024-09" db="EMBL/GenBank/DDBJ databases">
        <title>Chromosome-scale assembly of Riccia sorocarpa.</title>
        <authorList>
            <person name="Paukszto L."/>
        </authorList>
    </citation>
    <scope>NUCLEOTIDE SEQUENCE [LARGE SCALE GENOMIC DNA]</scope>
    <source>
        <strain evidence="3">LP-2024</strain>
        <tissue evidence="3">Aerial parts of the thallus</tissue>
    </source>
</reference>
<dbReference type="PANTHER" id="PTHR33565:SF20">
    <property type="entry name" value="DORMANCY-ASSOCIATED PROTEIN HOMOLOG 4"/>
    <property type="match status" value="1"/>
</dbReference>
<sequence>MGLLDKLWDDVVAGPQPEKGLSKLRQKQAALPEDDEGHSMMNRRRSAEYQNREREARRVTQSISIKKKPPMLQTPQDGSESPLPSPGGVASSPLASPAARERENIWRSVFHPGQNKAMERFGSARFDNVASSPTSPTVYDWLYSGSTKSKWR</sequence>
<evidence type="ECO:0000313" key="4">
    <source>
        <dbReference type="Proteomes" id="UP001633002"/>
    </source>
</evidence>
<comment type="similarity">
    <text evidence="1">Belongs to the DRM1/ARP family.</text>
</comment>
<name>A0ABD3GTQ1_9MARC</name>
<keyword evidence="4" id="KW-1185">Reference proteome</keyword>
<dbReference type="Proteomes" id="UP001633002">
    <property type="component" value="Unassembled WGS sequence"/>
</dbReference>
<evidence type="ECO:0000313" key="3">
    <source>
        <dbReference type="EMBL" id="KAL3682637.1"/>
    </source>
</evidence>